<dbReference type="EMBL" id="BX294140">
    <property type="protein sequence ID" value="CAD73628.1"/>
    <property type="molecule type" value="Genomic_DNA"/>
</dbReference>
<evidence type="ECO:0000256" key="1">
    <source>
        <dbReference type="ARBA" id="ARBA00022741"/>
    </source>
</evidence>
<dbReference type="Gene3D" id="3.40.50.300">
    <property type="entry name" value="P-loop containing nucleotide triphosphate hydrolases"/>
    <property type="match status" value="1"/>
</dbReference>
<dbReference type="Pfam" id="PF25601">
    <property type="entry name" value="AAA_lid_14"/>
    <property type="match status" value="1"/>
</dbReference>
<dbReference type="AlphaFoldDB" id="Q7UT14"/>
<dbReference type="GO" id="GO:0000987">
    <property type="term" value="F:cis-regulatory region sequence-specific DNA binding"/>
    <property type="evidence" value="ECO:0000318"/>
    <property type="project" value="GO_Central"/>
</dbReference>
<evidence type="ECO:0000313" key="10">
    <source>
        <dbReference type="Proteomes" id="UP000001025"/>
    </source>
</evidence>
<feature type="region of interest" description="Disordered" evidence="6">
    <location>
        <begin position="189"/>
        <end position="208"/>
    </location>
</feature>
<dbReference type="PANTHER" id="PTHR32071">
    <property type="entry name" value="TRANSCRIPTIONAL REGULATORY PROTEIN"/>
    <property type="match status" value="1"/>
</dbReference>
<keyword evidence="10" id="KW-1185">Reference proteome</keyword>
<dbReference type="InterPro" id="IPR027417">
    <property type="entry name" value="P-loop_NTPase"/>
</dbReference>
<dbReference type="PRINTS" id="PR01590">
    <property type="entry name" value="HTHFIS"/>
</dbReference>
<dbReference type="GO" id="GO:0001216">
    <property type="term" value="F:DNA-binding transcription activator activity"/>
    <property type="evidence" value="ECO:0000318"/>
    <property type="project" value="GO_Central"/>
</dbReference>
<evidence type="ECO:0000313" key="9">
    <source>
        <dbReference type="EMBL" id="CAD73628.1"/>
    </source>
</evidence>
<feature type="domain" description="Sigma-54 factor interaction" evidence="8">
    <location>
        <begin position="433"/>
        <end position="662"/>
    </location>
</feature>
<keyword evidence="5" id="KW-0804">Transcription</keyword>
<dbReference type="CDD" id="cd00060">
    <property type="entry name" value="FHA"/>
    <property type="match status" value="1"/>
</dbReference>
<proteinExistence type="predicted"/>
<evidence type="ECO:0000259" key="7">
    <source>
        <dbReference type="PROSITE" id="PS50006"/>
    </source>
</evidence>
<evidence type="ECO:0000256" key="3">
    <source>
        <dbReference type="ARBA" id="ARBA00023015"/>
    </source>
</evidence>
<dbReference type="KEGG" id="rba:RB4179"/>
<dbReference type="HOGENOM" id="CLU_000445_95_2_0"/>
<dbReference type="GO" id="GO:0045893">
    <property type="term" value="P:positive regulation of DNA-templated transcription"/>
    <property type="evidence" value="ECO:0000318"/>
    <property type="project" value="GO_Central"/>
</dbReference>
<organism evidence="9 10">
    <name type="scientific">Rhodopirellula baltica (strain DSM 10527 / NCIMB 13988 / SH1)</name>
    <dbReference type="NCBI Taxonomy" id="243090"/>
    <lineage>
        <taxon>Bacteria</taxon>
        <taxon>Pseudomonadati</taxon>
        <taxon>Planctomycetota</taxon>
        <taxon>Planctomycetia</taxon>
        <taxon>Pirellulales</taxon>
        <taxon>Pirellulaceae</taxon>
        <taxon>Rhodopirellula</taxon>
    </lineage>
</organism>
<evidence type="ECO:0000256" key="2">
    <source>
        <dbReference type="ARBA" id="ARBA00022840"/>
    </source>
</evidence>
<dbReference type="Pfam" id="PF02954">
    <property type="entry name" value="HTH_8"/>
    <property type="match status" value="1"/>
</dbReference>
<dbReference type="eggNOG" id="COG2204">
    <property type="taxonomic scope" value="Bacteria"/>
</dbReference>
<dbReference type="GO" id="GO:0032993">
    <property type="term" value="C:protein-DNA complex"/>
    <property type="evidence" value="ECO:0000318"/>
    <property type="project" value="GO_Central"/>
</dbReference>
<dbReference type="InterPro" id="IPR025662">
    <property type="entry name" value="Sigma_54_int_dom_ATP-bd_1"/>
</dbReference>
<dbReference type="InterPro" id="IPR058031">
    <property type="entry name" value="AAA_lid_NorR"/>
</dbReference>
<dbReference type="InterPro" id="IPR025944">
    <property type="entry name" value="Sigma_54_int_dom_CS"/>
</dbReference>
<dbReference type="InterPro" id="IPR002078">
    <property type="entry name" value="Sigma_54_int"/>
</dbReference>
<dbReference type="InterPro" id="IPR000253">
    <property type="entry name" value="FHA_dom"/>
</dbReference>
<dbReference type="PROSITE" id="PS00676">
    <property type="entry name" value="SIGMA54_INTERACT_2"/>
    <property type="match status" value="1"/>
</dbReference>
<dbReference type="Gene3D" id="1.10.8.60">
    <property type="match status" value="1"/>
</dbReference>
<protein>
    <submittedName>
        <fullName evidence="9">Ornithine decarboxylase inhibitor-putative sigma54 transciptional regulator</fullName>
    </submittedName>
</protein>
<keyword evidence="3" id="KW-0805">Transcription regulation</keyword>
<dbReference type="FunFam" id="3.40.50.300:FF:000006">
    <property type="entry name" value="DNA-binding transcriptional regulator NtrC"/>
    <property type="match status" value="1"/>
</dbReference>
<name>Q7UT14_RHOBA</name>
<dbReference type="PROSITE" id="PS50045">
    <property type="entry name" value="SIGMA54_INTERACT_4"/>
    <property type="match status" value="1"/>
</dbReference>
<dbReference type="eggNOG" id="COG1716">
    <property type="taxonomic scope" value="Bacteria"/>
</dbReference>
<evidence type="ECO:0000256" key="4">
    <source>
        <dbReference type="ARBA" id="ARBA00023125"/>
    </source>
</evidence>
<dbReference type="Gene3D" id="2.60.200.20">
    <property type="match status" value="1"/>
</dbReference>
<evidence type="ECO:0000259" key="8">
    <source>
        <dbReference type="PROSITE" id="PS50045"/>
    </source>
</evidence>
<dbReference type="PATRIC" id="fig|243090.15.peg.1941"/>
<dbReference type="InterPro" id="IPR008984">
    <property type="entry name" value="SMAD_FHA_dom_sf"/>
</dbReference>
<keyword evidence="1" id="KW-0547">Nucleotide-binding</keyword>
<dbReference type="STRING" id="243090.RB4179"/>
<dbReference type="SUPFAM" id="SSF49879">
    <property type="entry name" value="SMAD/FHA domain"/>
    <property type="match status" value="1"/>
</dbReference>
<evidence type="ECO:0000256" key="5">
    <source>
        <dbReference type="ARBA" id="ARBA00023163"/>
    </source>
</evidence>
<dbReference type="PROSITE" id="PS50006">
    <property type="entry name" value="FHA_DOMAIN"/>
    <property type="match status" value="1"/>
</dbReference>
<dbReference type="PROSITE" id="PS00688">
    <property type="entry name" value="SIGMA54_INTERACT_3"/>
    <property type="match status" value="1"/>
</dbReference>
<dbReference type="Pfam" id="PF00498">
    <property type="entry name" value="FHA"/>
    <property type="match status" value="1"/>
</dbReference>
<dbReference type="PROSITE" id="PS00675">
    <property type="entry name" value="SIGMA54_INTERACT_1"/>
    <property type="match status" value="1"/>
</dbReference>
<gene>
    <name evidence="9" type="ordered locus">RB4179</name>
</gene>
<keyword evidence="2" id="KW-0067">ATP-binding</keyword>
<dbReference type="InParanoid" id="Q7UT14"/>
<dbReference type="Gene3D" id="1.10.10.60">
    <property type="entry name" value="Homeodomain-like"/>
    <property type="match status" value="1"/>
</dbReference>
<feature type="region of interest" description="Disordered" evidence="6">
    <location>
        <begin position="1"/>
        <end position="23"/>
    </location>
</feature>
<dbReference type="InterPro" id="IPR009057">
    <property type="entry name" value="Homeodomain-like_sf"/>
</dbReference>
<dbReference type="GO" id="GO:0005524">
    <property type="term" value="F:ATP binding"/>
    <property type="evidence" value="ECO:0007669"/>
    <property type="project" value="UniProtKB-KW"/>
</dbReference>
<feature type="region of interest" description="Disordered" evidence="6">
    <location>
        <begin position="267"/>
        <end position="290"/>
    </location>
</feature>
<reference evidence="9 10" key="1">
    <citation type="journal article" date="2003" name="Proc. Natl. Acad. Sci. U.S.A.">
        <title>Complete genome sequence of the marine planctomycete Pirellula sp. strain 1.</title>
        <authorList>
            <person name="Gloeckner F.O."/>
            <person name="Kube M."/>
            <person name="Bauer M."/>
            <person name="Teeling H."/>
            <person name="Lombardot T."/>
            <person name="Ludwig W."/>
            <person name="Gade D."/>
            <person name="Beck A."/>
            <person name="Borzym K."/>
            <person name="Heitmann K."/>
            <person name="Rabus R."/>
            <person name="Schlesner H."/>
            <person name="Amann R."/>
            <person name="Reinhardt R."/>
        </authorList>
    </citation>
    <scope>NUCLEOTIDE SEQUENCE [LARGE SCALE GENOMIC DNA]</scope>
    <source>
        <strain evidence="10">DSM 10527 / NCIMB 13988 / SH1</strain>
    </source>
</reference>
<dbReference type="SUPFAM" id="SSF52540">
    <property type="entry name" value="P-loop containing nucleoside triphosphate hydrolases"/>
    <property type="match status" value="1"/>
</dbReference>
<dbReference type="Proteomes" id="UP000001025">
    <property type="component" value="Chromosome"/>
</dbReference>
<dbReference type="InterPro" id="IPR003593">
    <property type="entry name" value="AAA+_ATPase"/>
</dbReference>
<feature type="compositionally biased region" description="Polar residues" evidence="6">
    <location>
        <begin position="1"/>
        <end position="14"/>
    </location>
</feature>
<keyword evidence="4" id="KW-0238">DNA-binding</keyword>
<evidence type="ECO:0000256" key="6">
    <source>
        <dbReference type="SAM" id="MobiDB-lite"/>
    </source>
</evidence>
<dbReference type="InterPro" id="IPR025943">
    <property type="entry name" value="Sigma_54_int_dom_ATP-bd_2"/>
</dbReference>
<dbReference type="PANTHER" id="PTHR32071:SF57">
    <property type="entry name" value="C4-DICARBOXYLATE TRANSPORT TRANSCRIPTIONAL REGULATORY PROTEIN DCTD"/>
    <property type="match status" value="1"/>
</dbReference>
<dbReference type="SMART" id="SM00240">
    <property type="entry name" value="FHA"/>
    <property type="match status" value="1"/>
</dbReference>
<dbReference type="OrthoDB" id="9761019at2"/>
<dbReference type="EnsemblBacteria" id="CAD73628">
    <property type="protein sequence ID" value="CAD73628"/>
    <property type="gene ID" value="RB4179"/>
</dbReference>
<accession>Q7UT14</accession>
<dbReference type="CDD" id="cd00009">
    <property type="entry name" value="AAA"/>
    <property type="match status" value="1"/>
</dbReference>
<dbReference type="Pfam" id="PF00158">
    <property type="entry name" value="Sigma54_activat"/>
    <property type="match status" value="1"/>
</dbReference>
<sequence length="757" mass="81737">MQALPVTSKSNTTQAAAAPANSPPDAYLVVHRGTRWTDVIRLSGDVRWTIGRSSSNPIVLRSAQSSRHHAEIRPAITPDGPVWAIADLKSRNGVSVNSRRIQAPTVLTEADQIEIAGFELTFTRNPATLARPPVRNSPNIGGPASGGSGSADDGATQDNLAKDWRNGDSGYDGENGESEVDVVSQITTSGLARRLNRETNPVSDNDPATMDAADPLLAMAFALGRAESIEECGETLMQTLDELLPGATIGLYLFDAEQRSALVQGGGLSPPRLVRQPKGTRYRRPPTPLIEPILQPNSAAILARNVLGDRRLATENTAGEIDVESIILAPLRPVARESAANRSGGESNREKSLAANHQPITESNLPVGLVHVTTPAGSPALTPNQLRNVVAAGEIFCQAIRSIHREASLTRSLKKSEAVINRLRRQLAGRIQILGNSEPIRLVQQQIAQVAPTPSVVLVRGESGVGKELVASAIHHASPRKDGPLVCLNCAALSKDLLESELFGHEEGAFTGATQQKRGKFEVASGGTLMLDEIGEMSLDLQAKLLRVLEGHPFERVGGQSPIRTDVRVVAATHRDLRAMVEQNKFREDLFYRLNVVEILVPPLRERGRDVILLANHFLQSFAESMARGRLKFSTLAEKKLQRHRWPGNVRELRNVIERAVVMSPMDAAGDGEATELDANDLIITAVSNASKENVAKAGRSGGSPDELELSLAELEMRHIRRVLESTGGNKSRASTILGIERSTLDRKLKRAEKDGL</sequence>
<dbReference type="SUPFAM" id="SSF46689">
    <property type="entry name" value="Homeodomain-like"/>
    <property type="match status" value="1"/>
</dbReference>
<dbReference type="InterPro" id="IPR002197">
    <property type="entry name" value="HTH_Fis"/>
</dbReference>
<dbReference type="SMART" id="SM00382">
    <property type="entry name" value="AAA"/>
    <property type="match status" value="1"/>
</dbReference>
<feature type="region of interest" description="Disordered" evidence="6">
    <location>
        <begin position="129"/>
        <end position="180"/>
    </location>
</feature>
<feature type="domain" description="FHA" evidence="7">
    <location>
        <begin position="48"/>
        <end position="101"/>
    </location>
</feature>